<evidence type="ECO:0000313" key="1">
    <source>
        <dbReference type="EMBL" id="AFM02538.1"/>
    </source>
</evidence>
<protein>
    <recommendedName>
        <fullName evidence="3">Polyketide cyclase / dehydrase and lipid transport</fullName>
    </recommendedName>
</protein>
<dbReference type="Gene3D" id="3.30.530.20">
    <property type="match status" value="1"/>
</dbReference>
<name>I4AF03_BERLS</name>
<dbReference type="STRING" id="880071.Fleli_0026"/>
<dbReference type="eggNOG" id="COG4891">
    <property type="taxonomic scope" value="Bacteria"/>
</dbReference>
<evidence type="ECO:0008006" key="3">
    <source>
        <dbReference type="Google" id="ProtNLM"/>
    </source>
</evidence>
<dbReference type="CDD" id="cd07822">
    <property type="entry name" value="SRPBCC_4"/>
    <property type="match status" value="1"/>
</dbReference>
<dbReference type="HOGENOM" id="CLU_069867_4_0_10"/>
<dbReference type="SUPFAM" id="SSF55961">
    <property type="entry name" value="Bet v1-like"/>
    <property type="match status" value="1"/>
</dbReference>
<gene>
    <name evidence="1" type="ordered locus">Fleli_0026</name>
</gene>
<dbReference type="Proteomes" id="UP000006054">
    <property type="component" value="Chromosome"/>
</dbReference>
<accession>I4AF03</accession>
<sequence>MSKKIPQVYTEIIIQASKEKVWNVLLDFQNYSSWNTFIKKIEGNSDLSEKIKAKMFPPFGLPLEFEGIICQNIPNKILAWNGYILARWFFEPTHIFEIEEKSANEILFIHREEYKGCSIPFIKFMLPTLVGKGFEVMNKDLKKFVEEN</sequence>
<dbReference type="PANTHER" id="PTHR36166">
    <property type="entry name" value="CHROMOSOME 9, WHOLE GENOME SHOTGUN SEQUENCE"/>
    <property type="match status" value="1"/>
</dbReference>
<dbReference type="InterPro" id="IPR023393">
    <property type="entry name" value="START-like_dom_sf"/>
</dbReference>
<dbReference type="Pfam" id="PF10604">
    <property type="entry name" value="Polyketide_cyc2"/>
    <property type="match status" value="1"/>
</dbReference>
<evidence type="ECO:0000313" key="2">
    <source>
        <dbReference type="Proteomes" id="UP000006054"/>
    </source>
</evidence>
<dbReference type="KEGG" id="fli:Fleli_0026"/>
<reference evidence="2" key="1">
    <citation type="submission" date="2012-06" db="EMBL/GenBank/DDBJ databases">
        <title>The complete genome of Flexibacter litoralis DSM 6794.</title>
        <authorList>
            <person name="Lucas S."/>
            <person name="Copeland A."/>
            <person name="Lapidus A."/>
            <person name="Glavina del Rio T."/>
            <person name="Dalin E."/>
            <person name="Tice H."/>
            <person name="Bruce D."/>
            <person name="Goodwin L."/>
            <person name="Pitluck S."/>
            <person name="Peters L."/>
            <person name="Ovchinnikova G."/>
            <person name="Lu M."/>
            <person name="Kyrpides N."/>
            <person name="Mavromatis K."/>
            <person name="Ivanova N."/>
            <person name="Brettin T."/>
            <person name="Detter J.C."/>
            <person name="Han C."/>
            <person name="Larimer F."/>
            <person name="Land M."/>
            <person name="Hauser L."/>
            <person name="Markowitz V."/>
            <person name="Cheng J.-F."/>
            <person name="Hugenholtz P."/>
            <person name="Woyke T."/>
            <person name="Wu D."/>
            <person name="Spring S."/>
            <person name="Lang E."/>
            <person name="Kopitz M."/>
            <person name="Brambilla E."/>
            <person name="Klenk H.-P."/>
            <person name="Eisen J.A."/>
        </authorList>
    </citation>
    <scope>NUCLEOTIDE SEQUENCE [LARGE SCALE GENOMIC DNA]</scope>
    <source>
        <strain evidence="2">ATCC 23117 / DSM 6794 / NBRC 15988 / NCIMB 1366 / Sio-4</strain>
    </source>
</reference>
<dbReference type="AlphaFoldDB" id="I4AF03"/>
<dbReference type="PANTHER" id="PTHR36166:SF1">
    <property type="entry name" value="SRPBCC DOMAIN-CONTAINING PROTEIN"/>
    <property type="match status" value="1"/>
</dbReference>
<dbReference type="RefSeq" id="WP_014796007.1">
    <property type="nucleotide sequence ID" value="NC_018018.1"/>
</dbReference>
<organism evidence="1 2">
    <name type="scientific">Bernardetia litoralis (strain ATCC 23117 / DSM 6794 / NBRC 15988 / NCIMB 1366 / Fx l1 / Sio-4)</name>
    <name type="common">Flexibacter litoralis</name>
    <dbReference type="NCBI Taxonomy" id="880071"/>
    <lineage>
        <taxon>Bacteria</taxon>
        <taxon>Pseudomonadati</taxon>
        <taxon>Bacteroidota</taxon>
        <taxon>Cytophagia</taxon>
        <taxon>Cytophagales</taxon>
        <taxon>Bernardetiaceae</taxon>
        <taxon>Bernardetia</taxon>
    </lineage>
</organism>
<keyword evidence="2" id="KW-1185">Reference proteome</keyword>
<proteinExistence type="predicted"/>
<dbReference type="EMBL" id="CP003345">
    <property type="protein sequence ID" value="AFM02538.1"/>
    <property type="molecule type" value="Genomic_DNA"/>
</dbReference>
<dbReference type="OrthoDB" id="191189at2"/>
<dbReference type="InterPro" id="IPR019587">
    <property type="entry name" value="Polyketide_cyclase/dehydratase"/>
</dbReference>